<evidence type="ECO:0000313" key="7">
    <source>
        <dbReference type="EMBL" id="KAG6428281.1"/>
    </source>
</evidence>
<feature type="compositionally biased region" description="Polar residues" evidence="5">
    <location>
        <begin position="1"/>
        <end position="12"/>
    </location>
</feature>
<dbReference type="OrthoDB" id="1647165at2759"/>
<dbReference type="GO" id="GO:0000976">
    <property type="term" value="F:transcription cis-regulatory region binding"/>
    <property type="evidence" value="ECO:0007669"/>
    <property type="project" value="UniProtKB-ARBA"/>
</dbReference>
<dbReference type="InterPro" id="IPR044549">
    <property type="entry name" value="bHLH_AtIBH1-like"/>
</dbReference>
<dbReference type="InterPro" id="IPR044660">
    <property type="entry name" value="IBH1-like"/>
</dbReference>
<dbReference type="AlphaFoldDB" id="A0A8X8YEH7"/>
<evidence type="ECO:0000256" key="2">
    <source>
        <dbReference type="ARBA" id="ARBA00023015"/>
    </source>
</evidence>
<accession>A0A8X8YEH7</accession>
<organism evidence="7">
    <name type="scientific">Salvia splendens</name>
    <name type="common">Scarlet sage</name>
    <dbReference type="NCBI Taxonomy" id="180675"/>
    <lineage>
        <taxon>Eukaryota</taxon>
        <taxon>Viridiplantae</taxon>
        <taxon>Streptophyta</taxon>
        <taxon>Embryophyta</taxon>
        <taxon>Tracheophyta</taxon>
        <taxon>Spermatophyta</taxon>
        <taxon>Magnoliopsida</taxon>
        <taxon>eudicotyledons</taxon>
        <taxon>Gunneridae</taxon>
        <taxon>Pentapetalae</taxon>
        <taxon>asterids</taxon>
        <taxon>lamiids</taxon>
        <taxon>Lamiales</taxon>
        <taxon>Lamiaceae</taxon>
        <taxon>Nepetoideae</taxon>
        <taxon>Mentheae</taxon>
        <taxon>Salviinae</taxon>
        <taxon>Salvia</taxon>
        <taxon>Salvia subgen. Calosphace</taxon>
        <taxon>core Calosphace</taxon>
    </lineage>
</organism>
<dbReference type="Pfam" id="PF26576">
    <property type="entry name" value="IBH1_N"/>
    <property type="match status" value="1"/>
</dbReference>
<dbReference type="InterPro" id="IPR036638">
    <property type="entry name" value="HLH_DNA-bd_sf"/>
</dbReference>
<keyword evidence="2" id="KW-0805">Transcription regulation</keyword>
<evidence type="ECO:0000256" key="5">
    <source>
        <dbReference type="SAM" id="MobiDB-lite"/>
    </source>
</evidence>
<sequence length="213" mass="23537">MMASLMSSSNPAANPDRSSTRRKKKKIHHNPQIQPETPKIQWKSDAQQQIYSSKLLHALQQVRLGSSGSETSSAPRRVRDAAYGALAATARGRTRWSRAILTSRLKLKFMKKNNIAKRQRKVMTVITGAGYQPRRKSKVAVLRLKSKCLPAFQRKARVLSRLIPGCRKQPVPVVLEETADYIAALQMQVRAMSALAELLTGSGASSSSSTQLS</sequence>
<protein>
    <recommendedName>
        <fullName evidence="6">IBH1-like N-terminal domain-containing protein</fullName>
    </recommendedName>
</protein>
<dbReference type="GO" id="GO:0006355">
    <property type="term" value="P:regulation of DNA-templated transcription"/>
    <property type="evidence" value="ECO:0007669"/>
    <property type="project" value="InterPro"/>
</dbReference>
<keyword evidence="4" id="KW-0539">Nucleus</keyword>
<keyword evidence="3" id="KW-0804">Transcription</keyword>
<evidence type="ECO:0000256" key="1">
    <source>
        <dbReference type="ARBA" id="ARBA00004123"/>
    </source>
</evidence>
<feature type="compositionally biased region" description="Basic residues" evidence="5">
    <location>
        <begin position="20"/>
        <end position="29"/>
    </location>
</feature>
<dbReference type="EMBL" id="PNBA02000004">
    <property type="protein sequence ID" value="KAG6428281.1"/>
    <property type="molecule type" value="Genomic_DNA"/>
</dbReference>
<reference evidence="7" key="2">
    <citation type="submission" date="2020-08" db="EMBL/GenBank/DDBJ databases">
        <title>Plant Genome Project.</title>
        <authorList>
            <person name="Zhang R.-G."/>
        </authorList>
    </citation>
    <scope>NUCLEOTIDE SEQUENCE</scope>
    <source>
        <strain evidence="7">Huo1</strain>
        <tissue evidence="7">Leaf</tissue>
    </source>
</reference>
<dbReference type="InterPro" id="IPR059002">
    <property type="entry name" value="IBH1_N"/>
</dbReference>
<dbReference type="CDD" id="cd11444">
    <property type="entry name" value="bHLH_AtIBH1_like"/>
    <property type="match status" value="1"/>
</dbReference>
<comment type="caution">
    <text evidence="7">The sequence shown here is derived from an EMBL/GenBank/DDBJ whole genome shotgun (WGS) entry which is preliminary data.</text>
</comment>
<evidence type="ECO:0000256" key="4">
    <source>
        <dbReference type="ARBA" id="ARBA00023242"/>
    </source>
</evidence>
<dbReference type="PANTHER" id="PTHR33124:SF12">
    <property type="entry name" value="TRANSCRIPTION FACTOR BHLH148"/>
    <property type="match status" value="1"/>
</dbReference>
<keyword evidence="8" id="KW-1185">Reference proteome</keyword>
<dbReference type="Proteomes" id="UP000298416">
    <property type="component" value="Unassembled WGS sequence"/>
</dbReference>
<evidence type="ECO:0000313" key="8">
    <source>
        <dbReference type="Proteomes" id="UP000298416"/>
    </source>
</evidence>
<feature type="domain" description="IBH1-like N-terminal" evidence="6">
    <location>
        <begin position="46"/>
        <end position="105"/>
    </location>
</feature>
<dbReference type="GO" id="GO:0046983">
    <property type="term" value="F:protein dimerization activity"/>
    <property type="evidence" value="ECO:0007669"/>
    <property type="project" value="InterPro"/>
</dbReference>
<reference evidence="7" key="1">
    <citation type="submission" date="2018-01" db="EMBL/GenBank/DDBJ databases">
        <authorList>
            <person name="Mao J.F."/>
        </authorList>
    </citation>
    <scope>NUCLEOTIDE SEQUENCE</scope>
    <source>
        <strain evidence="7">Huo1</strain>
        <tissue evidence="7">Leaf</tissue>
    </source>
</reference>
<gene>
    <name evidence="7" type="ORF">SASPL_112532</name>
</gene>
<dbReference type="PANTHER" id="PTHR33124">
    <property type="entry name" value="TRANSCRIPTION FACTOR IBH1-LIKE 1"/>
    <property type="match status" value="1"/>
</dbReference>
<evidence type="ECO:0000256" key="3">
    <source>
        <dbReference type="ARBA" id="ARBA00023163"/>
    </source>
</evidence>
<evidence type="ECO:0000259" key="6">
    <source>
        <dbReference type="Pfam" id="PF26576"/>
    </source>
</evidence>
<dbReference type="GO" id="GO:0005634">
    <property type="term" value="C:nucleus"/>
    <property type="evidence" value="ECO:0007669"/>
    <property type="project" value="UniProtKB-SubCell"/>
</dbReference>
<dbReference type="SUPFAM" id="SSF47459">
    <property type="entry name" value="HLH, helix-loop-helix DNA-binding domain"/>
    <property type="match status" value="1"/>
</dbReference>
<comment type="subcellular location">
    <subcellularLocation>
        <location evidence="1">Nucleus</location>
    </subcellularLocation>
</comment>
<proteinExistence type="predicted"/>
<feature type="region of interest" description="Disordered" evidence="5">
    <location>
        <begin position="1"/>
        <end position="44"/>
    </location>
</feature>
<name>A0A8X8YEH7_SALSN</name>